<protein>
    <recommendedName>
        <fullName evidence="5">TIR domain-containing protein</fullName>
    </recommendedName>
</protein>
<name>A0A8J6CDG8_DIALT</name>
<evidence type="ECO:0000313" key="4">
    <source>
        <dbReference type="Proteomes" id="UP000751190"/>
    </source>
</evidence>
<dbReference type="EMBL" id="JAGTXO010000001">
    <property type="protein sequence ID" value="KAG8470992.1"/>
    <property type="molecule type" value="Genomic_DNA"/>
</dbReference>
<reference evidence="3" key="1">
    <citation type="submission" date="2021-05" db="EMBL/GenBank/DDBJ databases">
        <title>The genome of the haptophyte Pavlova lutheri (Diacronema luteri, Pavlovales) - a model for lipid biosynthesis in eukaryotic algae.</title>
        <authorList>
            <person name="Hulatt C.J."/>
            <person name="Posewitz M.C."/>
        </authorList>
    </citation>
    <scope>NUCLEOTIDE SEQUENCE</scope>
    <source>
        <strain evidence="3">NIVA-4/92</strain>
    </source>
</reference>
<accession>A0A8J6CDG8</accession>
<feature type="transmembrane region" description="Helical" evidence="2">
    <location>
        <begin position="245"/>
        <end position="262"/>
    </location>
</feature>
<feature type="region of interest" description="Disordered" evidence="1">
    <location>
        <begin position="698"/>
        <end position="761"/>
    </location>
</feature>
<keyword evidence="2" id="KW-0812">Transmembrane</keyword>
<evidence type="ECO:0000256" key="2">
    <source>
        <dbReference type="SAM" id="Phobius"/>
    </source>
</evidence>
<evidence type="ECO:0008006" key="5">
    <source>
        <dbReference type="Google" id="ProtNLM"/>
    </source>
</evidence>
<gene>
    <name evidence="3" type="ORF">KFE25_009413</name>
</gene>
<feature type="transmembrane region" description="Helical" evidence="2">
    <location>
        <begin position="204"/>
        <end position="225"/>
    </location>
</feature>
<dbReference type="OrthoDB" id="423576at2759"/>
<sequence>MASAESSEVDVRAASGRLVKHRLFIGTQHCMLGAHVAEMLREVYHEVVLVTANGMPTSRSASPAETPGRTPTRTPTRTPRVSAAGAAAAPAAPNASVQTLRHQSMSSLLPLPMAPVEVPLSTSWRSERSCSPLQVMRRPSLQLSAARTFGGVLDCASDGLLKAPLQAWLRASGRNSCEEDKKRQDVVRLLERALQQARATQLRVAVPLACTGTALLVAALLVAAADLAWPRGPGLTSCHAPALHVHGSVFACSLMLTLLALLPYPSFAPLVRALCLLVIALKLAIVCAMTAGVHAIAVRELGSSAACVSATAAGASGTPDATLPTCDTGRPDASLAVCALWATCALAGGGFLARARAHALAAWSRPSELLNVLWTESGCAIGGCATLQAGALLRRWLAPSAAGSCASAWPCLEAGMSGATAFLACLVLWPGFRQRAHRVLSRALVKEGSSSPVAPLIGFARHDCDATRIFEAADAAFRAVVLDDAALDALRADDSWGAAGGERARARLRWAQSGAGSDATAECATVDCYVCHSTHDGGRERLDALRAWVRQETARRGTAPTAFIDALCDDRTADDSLGAGGHLERMPVFLAKCRTLVVLCGPTFTDRLWCCVELYTWRAMGGRLEDVEIVLVGQSEQQYRETVASFDAFHVMYAQASRAHDEERLVRAVELASVSCFNSTVRGYMPLVLGAVQNALKRASDEPPSDPFEHSREPSCASDESAAPTVESDDGKEAAPAARRRMSAKAISVSRATARAGTPPQLCARVLSGPAGLHCRAPLPSVRGSQED</sequence>
<evidence type="ECO:0000313" key="3">
    <source>
        <dbReference type="EMBL" id="KAG8470992.1"/>
    </source>
</evidence>
<dbReference type="Proteomes" id="UP000751190">
    <property type="component" value="Unassembled WGS sequence"/>
</dbReference>
<proteinExistence type="predicted"/>
<organism evidence="3 4">
    <name type="scientific">Diacronema lutheri</name>
    <name type="common">Unicellular marine alga</name>
    <name type="synonym">Monochrysis lutheri</name>
    <dbReference type="NCBI Taxonomy" id="2081491"/>
    <lineage>
        <taxon>Eukaryota</taxon>
        <taxon>Haptista</taxon>
        <taxon>Haptophyta</taxon>
        <taxon>Pavlovophyceae</taxon>
        <taxon>Pavlovales</taxon>
        <taxon>Pavlovaceae</taxon>
        <taxon>Diacronema</taxon>
    </lineage>
</organism>
<evidence type="ECO:0000256" key="1">
    <source>
        <dbReference type="SAM" id="MobiDB-lite"/>
    </source>
</evidence>
<feature type="transmembrane region" description="Helical" evidence="2">
    <location>
        <begin position="274"/>
        <end position="296"/>
    </location>
</feature>
<feature type="compositionally biased region" description="Low complexity" evidence="1">
    <location>
        <begin position="66"/>
        <end position="95"/>
    </location>
</feature>
<keyword evidence="2" id="KW-1133">Transmembrane helix</keyword>
<feature type="region of interest" description="Disordered" evidence="1">
    <location>
        <begin position="55"/>
        <end position="95"/>
    </location>
</feature>
<keyword evidence="2" id="KW-0472">Membrane</keyword>
<comment type="caution">
    <text evidence="3">The sequence shown here is derived from an EMBL/GenBank/DDBJ whole genome shotgun (WGS) entry which is preliminary data.</text>
</comment>
<dbReference type="AlphaFoldDB" id="A0A8J6CDG8"/>
<keyword evidence="4" id="KW-1185">Reference proteome</keyword>